<keyword evidence="3" id="KW-1003">Cell membrane</keyword>
<feature type="transmembrane region" description="Helical" evidence="8">
    <location>
        <begin position="874"/>
        <end position="892"/>
    </location>
</feature>
<dbReference type="EMBL" id="JAQKAB010000012">
    <property type="protein sequence ID" value="MDA7028037.1"/>
    <property type="molecule type" value="Genomic_DNA"/>
</dbReference>
<comment type="caution">
    <text evidence="9">The sequence shown here is derived from an EMBL/GenBank/DDBJ whole genome shotgun (WGS) entry which is preliminary data.</text>
</comment>
<keyword evidence="4 8" id="KW-0812">Transmembrane</keyword>
<protein>
    <submittedName>
        <fullName evidence="9">Type VII secretion protein EsaA</fullName>
    </submittedName>
</protein>
<feature type="transmembrane region" description="Helical" evidence="8">
    <location>
        <begin position="12"/>
        <end position="30"/>
    </location>
</feature>
<keyword evidence="6 8" id="KW-0472">Membrane</keyword>
<evidence type="ECO:0000256" key="4">
    <source>
        <dbReference type="ARBA" id="ARBA00022692"/>
    </source>
</evidence>
<feature type="compositionally biased region" description="Low complexity" evidence="7">
    <location>
        <begin position="442"/>
        <end position="468"/>
    </location>
</feature>
<proteinExistence type="inferred from homology"/>
<dbReference type="PANTHER" id="PTHR30294:SF29">
    <property type="entry name" value="MULTIDRUG ABC TRANSPORTER PERMEASE YBHS-RELATED"/>
    <property type="match status" value="1"/>
</dbReference>
<organism evidence="9 10">
    <name type="scientific">Bacillus changyiensis</name>
    <dbReference type="NCBI Taxonomy" id="3004103"/>
    <lineage>
        <taxon>Bacteria</taxon>
        <taxon>Bacillati</taxon>
        <taxon>Bacillota</taxon>
        <taxon>Bacilli</taxon>
        <taxon>Bacillales</taxon>
        <taxon>Bacillaceae</taxon>
        <taxon>Bacillus</taxon>
    </lineage>
</organism>
<accession>A0ABT4X6W3</accession>
<keyword evidence="10" id="KW-1185">Reference proteome</keyword>
<evidence type="ECO:0000256" key="6">
    <source>
        <dbReference type="ARBA" id="ARBA00023136"/>
    </source>
</evidence>
<dbReference type="NCBIfam" id="TIGR03929">
    <property type="entry name" value="T7_esaA_Nterm"/>
    <property type="match status" value="1"/>
</dbReference>
<comment type="subcellular location">
    <subcellularLocation>
        <location evidence="1">Cell membrane</location>
        <topology evidence="1">Multi-pass membrane protein</topology>
    </subcellularLocation>
</comment>
<gene>
    <name evidence="9" type="primary">esaA</name>
    <name evidence="9" type="ORF">PJ311_15800</name>
</gene>
<evidence type="ECO:0000313" key="10">
    <source>
        <dbReference type="Proteomes" id="UP001211894"/>
    </source>
</evidence>
<sequence length="984" mass="110699">MTEQQKSALKLLSAMVIIILLPVLFFHFIGENPTKKVSNATGQIAIVNEDTGNKKSDKEYFLGRDVSAILAERPDYEWTVVDRSVAENGLADRKYDAIIYIPSDFSSNILSYDHDRPQKAELKFRVQDRLDAVNKEKVQRELQDAQKTMSKKMSSMYWNVVQDEIQGIRKKFNGIVNKESEFQNAMYNFYKPSSNDLAGEVKSQKDMIDNLEKSINQTKETSKDRNSSVKSSKEELGEFVKNVDQFKTYQQNQTKLLQQAQTQNEKQLTTGLESINKNQGTSTTLFKDQTQGLTSSLNQLDKGVSNSSTAFEKLMNARTTLPGQQLESINGLQSSLIKDYQTDARTQNLNTIQSFLIEERENLAKKPEDDSDPEQDDKENSEDKEDQKHDEEQKHEEDDEEDQPKIDLKEQQDELTQISNELKALSDGLPENTDQNDHKDQSQSPSQQSDQQESSQSSEPAESQESSSNQKQADGVVDLKKQLKDASARLEKVEETLGTKQDEHNEKVKVRLDKLSEKIDDLNSQIEELEKGSRESQEFKNQMKDYIQKKEQNLLKSDITEERKEELKKVFEFDIKVDNADNLLSYYYFLSLFEATAFNSLNPDPSEGFMSNHQSEVKKVLEVSEEESGNWTELNNNMLTSKQDVDKYKKGMETFVDTYSRKVLEKHNAVKDEVGKMSEKAKSVSDLLNNPAKAGTTIESGDSTDGKMVLSLQDNVGKEVFQLSEMLDSLSDDQSGVIKYTNNIHDSVNNVQNKADTLNSNWGKNVNTTKLVRKDVYGILKNGFNGNDNYVHDYLANPLKISGDVPESKAQNVPPVVILVIIMISSLLIGYFSHYYQKAPLLVRGALFGILNIIVGLMISLFGLNIYSLADDQAIMWSIFTIMLLVASSAVIRSTFMLGSIAGGITTAAMILFYVAPLLDLAMPNFSFENPVSTVYMSIQYGTGGLFTLGTGALVLIAIVAMAVPFVVSFAKSRTEESESDHEA</sequence>
<dbReference type="Gene3D" id="3.40.1710.10">
    <property type="entry name" value="abc type-2 transporter like domain"/>
    <property type="match status" value="1"/>
</dbReference>
<evidence type="ECO:0000313" key="9">
    <source>
        <dbReference type="EMBL" id="MDA7028037.1"/>
    </source>
</evidence>
<dbReference type="PANTHER" id="PTHR30294">
    <property type="entry name" value="MEMBRANE COMPONENT OF ABC TRANSPORTER YHHJ-RELATED"/>
    <property type="match status" value="1"/>
</dbReference>
<feature type="transmembrane region" description="Helical" evidence="8">
    <location>
        <begin position="899"/>
        <end position="919"/>
    </location>
</feature>
<evidence type="ECO:0000256" key="5">
    <source>
        <dbReference type="ARBA" id="ARBA00022989"/>
    </source>
</evidence>
<feature type="region of interest" description="Disordered" evidence="7">
    <location>
        <begin position="364"/>
        <end position="483"/>
    </location>
</feature>
<reference evidence="9 10" key="1">
    <citation type="submission" date="2023-01" db="EMBL/GenBank/DDBJ databases">
        <title>Bacillus changyiensis sp. nov., isolated from a coastal deposit.</title>
        <authorList>
            <person name="Xiao G."/>
            <person name="Lai Q."/>
            <person name="Hu Z."/>
            <person name="Shao Z."/>
        </authorList>
    </citation>
    <scope>NUCLEOTIDE SEQUENCE [LARGE SCALE GENOMIC DNA]</scope>
    <source>
        <strain evidence="9 10">CLL-7-23</strain>
    </source>
</reference>
<feature type="transmembrane region" description="Helical" evidence="8">
    <location>
        <begin position="845"/>
        <end position="868"/>
    </location>
</feature>
<dbReference type="RefSeq" id="WP_271341860.1">
    <property type="nucleotide sequence ID" value="NZ_JAQKAB010000012.1"/>
</dbReference>
<evidence type="ECO:0000256" key="3">
    <source>
        <dbReference type="ARBA" id="ARBA00022475"/>
    </source>
</evidence>
<feature type="compositionally biased region" description="Basic and acidic residues" evidence="7">
    <location>
        <begin position="403"/>
        <end position="412"/>
    </location>
</feature>
<keyword evidence="5 8" id="KW-1133">Transmembrane helix</keyword>
<evidence type="ECO:0000256" key="2">
    <source>
        <dbReference type="ARBA" id="ARBA00008338"/>
    </source>
</evidence>
<feature type="compositionally biased region" description="Acidic residues" evidence="7">
    <location>
        <begin position="369"/>
        <end position="384"/>
    </location>
</feature>
<feature type="transmembrane region" description="Helical" evidence="8">
    <location>
        <begin position="939"/>
        <end position="968"/>
    </location>
</feature>
<comment type="similarity">
    <text evidence="2">Belongs to the EsaA family.</text>
</comment>
<dbReference type="InterPro" id="IPR023838">
    <property type="entry name" value="T7SS_EsaA"/>
</dbReference>
<name>A0ABT4X6W3_9BACI</name>
<feature type="transmembrane region" description="Helical" evidence="8">
    <location>
        <begin position="813"/>
        <end position="833"/>
    </location>
</feature>
<feature type="compositionally biased region" description="Basic and acidic residues" evidence="7">
    <location>
        <begin position="385"/>
        <end position="396"/>
    </location>
</feature>
<evidence type="ECO:0000256" key="8">
    <source>
        <dbReference type="SAM" id="Phobius"/>
    </source>
</evidence>
<dbReference type="InterPro" id="IPR051449">
    <property type="entry name" value="ABC-2_transporter_component"/>
</dbReference>
<dbReference type="Proteomes" id="UP001211894">
    <property type="component" value="Unassembled WGS sequence"/>
</dbReference>
<evidence type="ECO:0000256" key="7">
    <source>
        <dbReference type="SAM" id="MobiDB-lite"/>
    </source>
</evidence>
<evidence type="ECO:0000256" key="1">
    <source>
        <dbReference type="ARBA" id="ARBA00004651"/>
    </source>
</evidence>